<evidence type="ECO:0000256" key="1">
    <source>
        <dbReference type="ARBA" id="ARBA00008324"/>
    </source>
</evidence>
<dbReference type="Pfam" id="PF03061">
    <property type="entry name" value="4HBT"/>
    <property type="match status" value="1"/>
</dbReference>
<dbReference type="CDD" id="cd03443">
    <property type="entry name" value="PaaI_thioesterase"/>
    <property type="match status" value="1"/>
</dbReference>
<gene>
    <name evidence="4" type="ORF">THAR02_08740</name>
</gene>
<sequence length="172" mass="19081">MSNNNDIPHEDTDVGKVEAWLNHFSQQDGEENQRWMSNLIPNIKVLSASSALPHPSVKFSFTVEDKHTNGFNNLHGGAAASLLDFCTSLVLVLVSKPGFWQTTGVSRTLNTTYMRPIPAGMEVLVECEILHVGKRLCALRGTLRRKSDNELLCICEHNKANVDVVEPEPSKL</sequence>
<dbReference type="Gene3D" id="3.10.129.10">
    <property type="entry name" value="Hotdog Thioesterase"/>
    <property type="match status" value="1"/>
</dbReference>
<dbReference type="AlphaFoldDB" id="A0A0F9X3C8"/>
<dbReference type="InterPro" id="IPR006683">
    <property type="entry name" value="Thioestr_dom"/>
</dbReference>
<comment type="similarity">
    <text evidence="1">Belongs to the thioesterase PaaI family.</text>
</comment>
<dbReference type="NCBIfam" id="TIGR00369">
    <property type="entry name" value="unchar_dom_1"/>
    <property type="match status" value="1"/>
</dbReference>
<evidence type="ECO:0000313" key="4">
    <source>
        <dbReference type="EMBL" id="KKO99149.1"/>
    </source>
</evidence>
<name>A0A0F9X3C8_TRIHA</name>
<dbReference type="InterPro" id="IPR039298">
    <property type="entry name" value="ACOT13"/>
</dbReference>
<organism evidence="4 5">
    <name type="scientific">Trichoderma harzianum</name>
    <name type="common">Hypocrea lixii</name>
    <dbReference type="NCBI Taxonomy" id="5544"/>
    <lineage>
        <taxon>Eukaryota</taxon>
        <taxon>Fungi</taxon>
        <taxon>Dikarya</taxon>
        <taxon>Ascomycota</taxon>
        <taxon>Pezizomycotina</taxon>
        <taxon>Sordariomycetes</taxon>
        <taxon>Hypocreomycetidae</taxon>
        <taxon>Hypocreales</taxon>
        <taxon>Hypocreaceae</taxon>
        <taxon>Trichoderma</taxon>
    </lineage>
</organism>
<dbReference type="GO" id="GO:0047617">
    <property type="term" value="F:fatty acyl-CoA hydrolase activity"/>
    <property type="evidence" value="ECO:0007669"/>
    <property type="project" value="InterPro"/>
</dbReference>
<evidence type="ECO:0000313" key="5">
    <source>
        <dbReference type="Proteomes" id="UP000034112"/>
    </source>
</evidence>
<dbReference type="PANTHER" id="PTHR21660:SF1">
    <property type="entry name" value="ACYL-COENZYME A THIOESTERASE 13"/>
    <property type="match status" value="1"/>
</dbReference>
<feature type="domain" description="Thioesterase" evidence="3">
    <location>
        <begin position="71"/>
        <end position="150"/>
    </location>
</feature>
<dbReference type="OrthoDB" id="2831072at2759"/>
<dbReference type="OMA" id="NTGYSCD"/>
<dbReference type="PANTHER" id="PTHR21660">
    <property type="entry name" value="THIOESTERASE SUPERFAMILY MEMBER-RELATED"/>
    <property type="match status" value="1"/>
</dbReference>
<evidence type="ECO:0000256" key="2">
    <source>
        <dbReference type="ARBA" id="ARBA00022801"/>
    </source>
</evidence>
<comment type="caution">
    <text evidence="4">The sequence shown here is derived from an EMBL/GenBank/DDBJ whole genome shotgun (WGS) entry which is preliminary data.</text>
</comment>
<protein>
    <recommendedName>
        <fullName evidence="3">Thioesterase domain-containing protein</fullName>
    </recommendedName>
</protein>
<reference evidence="5" key="1">
    <citation type="journal article" date="2015" name="Genome Announc.">
        <title>Draft whole-genome sequence of the biocontrol agent Trichoderma harzianum T6776.</title>
        <authorList>
            <person name="Baroncelli R."/>
            <person name="Piaggeschi G."/>
            <person name="Fiorini L."/>
            <person name="Bertolini E."/>
            <person name="Zapparata A."/>
            <person name="Pe M.E."/>
            <person name="Sarrocco S."/>
            <person name="Vannacci G."/>
        </authorList>
    </citation>
    <scope>NUCLEOTIDE SEQUENCE [LARGE SCALE GENOMIC DNA]</scope>
    <source>
        <strain evidence="5">T6776</strain>
    </source>
</reference>
<dbReference type="SUPFAM" id="SSF54637">
    <property type="entry name" value="Thioesterase/thiol ester dehydrase-isomerase"/>
    <property type="match status" value="1"/>
</dbReference>
<proteinExistence type="inferred from homology"/>
<accession>A0A0F9X3C8</accession>
<keyword evidence="2" id="KW-0378">Hydrolase</keyword>
<dbReference type="InterPro" id="IPR003736">
    <property type="entry name" value="PAAI_dom"/>
</dbReference>
<dbReference type="Proteomes" id="UP000034112">
    <property type="component" value="Unassembled WGS sequence"/>
</dbReference>
<evidence type="ECO:0000259" key="3">
    <source>
        <dbReference type="Pfam" id="PF03061"/>
    </source>
</evidence>
<dbReference type="InterPro" id="IPR029069">
    <property type="entry name" value="HotDog_dom_sf"/>
</dbReference>
<dbReference type="EMBL" id="JOKZ01000351">
    <property type="protein sequence ID" value="KKO99149.1"/>
    <property type="molecule type" value="Genomic_DNA"/>
</dbReference>